<gene>
    <name evidence="2" type="ORF">DKG77_05020</name>
</gene>
<comment type="caution">
    <text evidence="2">The sequence shown here is derived from an EMBL/GenBank/DDBJ whole genome shotgun (WGS) entry which is preliminary data.</text>
</comment>
<dbReference type="Pfam" id="PF10677">
    <property type="entry name" value="DUF2490"/>
    <property type="match status" value="1"/>
</dbReference>
<proteinExistence type="predicted"/>
<feature type="chain" id="PRO_5016315634" evidence="1">
    <location>
        <begin position="24"/>
        <end position="229"/>
    </location>
</feature>
<dbReference type="InterPro" id="IPR019619">
    <property type="entry name" value="DUF2490"/>
</dbReference>
<keyword evidence="3" id="KW-1185">Reference proteome</keyword>
<dbReference type="OrthoDB" id="1436620at2"/>
<organism evidence="2 3">
    <name type="scientific">Flagellimonas aquimarina</name>
    <dbReference type="NCBI Taxonomy" id="2201895"/>
    <lineage>
        <taxon>Bacteria</taxon>
        <taxon>Pseudomonadati</taxon>
        <taxon>Bacteroidota</taxon>
        <taxon>Flavobacteriia</taxon>
        <taxon>Flavobacteriales</taxon>
        <taxon>Flavobacteriaceae</taxon>
        <taxon>Flagellimonas</taxon>
    </lineage>
</organism>
<dbReference type="EMBL" id="QGEG01000001">
    <property type="protein sequence ID" value="PWL40187.1"/>
    <property type="molecule type" value="Genomic_DNA"/>
</dbReference>
<sequence length="229" mass="26802">MIMSCTKWFLFLICFVWISSLKAQDNLTAFWQPQAAVNYKVSNTYSHNFSLAHRAYLIKNGGFGYDARQIDIVHFSKFNLTDNQSLAFGVQYRFRNIFEDKGDEVRLTQQFNFTKRPLVVRFGHRFRTEQRITKALTIHRFRYRFAVDFPLKGEKLNIGEPYFVGGFENLLSVAKGNLPQYDTRVSSQLGWRVQDGLKIQAGIEYRVEDYTSTFPQNIFFLLTSVQLIL</sequence>
<keyword evidence="1" id="KW-0732">Signal</keyword>
<accession>A0A316L0Y8</accession>
<evidence type="ECO:0000313" key="2">
    <source>
        <dbReference type="EMBL" id="PWL40187.1"/>
    </source>
</evidence>
<dbReference type="Proteomes" id="UP000245762">
    <property type="component" value="Unassembled WGS sequence"/>
</dbReference>
<evidence type="ECO:0000313" key="3">
    <source>
        <dbReference type="Proteomes" id="UP000245762"/>
    </source>
</evidence>
<feature type="signal peptide" evidence="1">
    <location>
        <begin position="1"/>
        <end position="23"/>
    </location>
</feature>
<dbReference type="AlphaFoldDB" id="A0A316L0Y8"/>
<protein>
    <submittedName>
        <fullName evidence="2">DUF2490 domain-containing protein</fullName>
    </submittedName>
</protein>
<reference evidence="2 3" key="1">
    <citation type="submission" date="2018-05" db="EMBL/GenBank/DDBJ databases">
        <title>Complete genome sequence of Flagellimonas aquimarina ECD12 isolated from seaweed Ecklonia cava.</title>
        <authorList>
            <person name="Choi S."/>
            <person name="Seong C."/>
        </authorList>
    </citation>
    <scope>NUCLEOTIDE SEQUENCE [LARGE SCALE GENOMIC DNA]</scope>
    <source>
        <strain evidence="2 3">ECD12</strain>
    </source>
</reference>
<name>A0A316L0Y8_9FLAO</name>
<evidence type="ECO:0000256" key="1">
    <source>
        <dbReference type="SAM" id="SignalP"/>
    </source>
</evidence>